<protein>
    <submittedName>
        <fullName evidence="3">Cupin domain-containing protein</fullName>
    </submittedName>
</protein>
<dbReference type="AlphaFoldDB" id="A0A1G8FVK2"/>
<feature type="domain" description="Cupin type-2" evidence="2">
    <location>
        <begin position="170"/>
        <end position="226"/>
    </location>
</feature>
<gene>
    <name evidence="3" type="ORF">SAMN05216466_1147</name>
</gene>
<dbReference type="InterPro" id="IPR047142">
    <property type="entry name" value="OryJ/VirC-like"/>
</dbReference>
<evidence type="ECO:0000313" key="4">
    <source>
        <dbReference type="Proteomes" id="UP000199706"/>
    </source>
</evidence>
<dbReference type="OrthoDB" id="713485at2"/>
<accession>A0A1G8FVK2</accession>
<dbReference type="EMBL" id="FNCJ01000014">
    <property type="protein sequence ID" value="SDH86152.1"/>
    <property type="molecule type" value="Genomic_DNA"/>
</dbReference>
<sequence>MTEQYRSQTGPGASFREARPTDAIASAAGLTPDRHSPDGPTQTAQPEGEGEAGFAVRRVVTGHDTRGKSIVLSDGPSPFVFSTPLLPGYVSCDIFRTFETPAHIVAQTVETTSGPRRQLPTPRGTVIRVSQVPPYREGIAKLDSATASQAFKSLGNAGGHTATASARNATMHRTETIDYVVVLSGELTLLLDDSEVVLHAGDVLVQCGTNHTWENRSQAPATVMFVLMSGAYDQALREILPDTAEVKTS</sequence>
<dbReference type="Pfam" id="PF07883">
    <property type="entry name" value="Cupin_2"/>
    <property type="match status" value="1"/>
</dbReference>
<evidence type="ECO:0000313" key="3">
    <source>
        <dbReference type="EMBL" id="SDH86152.1"/>
    </source>
</evidence>
<dbReference type="InterPro" id="IPR011051">
    <property type="entry name" value="RmlC_Cupin_sf"/>
</dbReference>
<dbReference type="RefSeq" id="WP_090688621.1">
    <property type="nucleotide sequence ID" value="NZ_CADERL010000010.1"/>
</dbReference>
<evidence type="ECO:0000259" key="2">
    <source>
        <dbReference type="Pfam" id="PF07883"/>
    </source>
</evidence>
<dbReference type="InterPro" id="IPR013096">
    <property type="entry name" value="Cupin_2"/>
</dbReference>
<dbReference type="Proteomes" id="UP000199706">
    <property type="component" value="Unassembled WGS sequence"/>
</dbReference>
<proteinExistence type="predicted"/>
<dbReference type="Gene3D" id="2.60.120.10">
    <property type="entry name" value="Jelly Rolls"/>
    <property type="match status" value="1"/>
</dbReference>
<evidence type="ECO:0000256" key="1">
    <source>
        <dbReference type="SAM" id="MobiDB-lite"/>
    </source>
</evidence>
<dbReference type="PANTHER" id="PTHR36156">
    <property type="entry name" value="SLR2101 PROTEIN"/>
    <property type="match status" value="1"/>
</dbReference>
<feature type="compositionally biased region" description="Polar residues" evidence="1">
    <location>
        <begin position="1"/>
        <end position="11"/>
    </location>
</feature>
<dbReference type="InterPro" id="IPR014710">
    <property type="entry name" value="RmlC-like_jellyroll"/>
</dbReference>
<name>A0A1G8FVK2_9BURK</name>
<organism evidence="3 4">
    <name type="scientific">Paraburkholderia phenazinium</name>
    <dbReference type="NCBI Taxonomy" id="60549"/>
    <lineage>
        <taxon>Bacteria</taxon>
        <taxon>Pseudomonadati</taxon>
        <taxon>Pseudomonadota</taxon>
        <taxon>Betaproteobacteria</taxon>
        <taxon>Burkholderiales</taxon>
        <taxon>Burkholderiaceae</taxon>
        <taxon>Paraburkholderia</taxon>
    </lineage>
</organism>
<dbReference type="SUPFAM" id="SSF51182">
    <property type="entry name" value="RmlC-like cupins"/>
    <property type="match status" value="1"/>
</dbReference>
<dbReference type="CDD" id="cd02231">
    <property type="entry name" value="cupin_BLL6423-like"/>
    <property type="match status" value="1"/>
</dbReference>
<reference evidence="3 4" key="1">
    <citation type="submission" date="2016-10" db="EMBL/GenBank/DDBJ databases">
        <authorList>
            <person name="de Groot N.N."/>
        </authorList>
    </citation>
    <scope>NUCLEOTIDE SEQUENCE [LARGE SCALE GENOMIC DNA]</scope>
    <source>
        <strain evidence="3 4">LMG 2247</strain>
    </source>
</reference>
<feature type="region of interest" description="Disordered" evidence="1">
    <location>
        <begin position="1"/>
        <end position="52"/>
    </location>
</feature>
<dbReference type="PANTHER" id="PTHR36156:SF2">
    <property type="entry name" value="CUPIN TYPE-2 DOMAIN-CONTAINING PROTEIN"/>
    <property type="match status" value="1"/>
</dbReference>